<dbReference type="SUPFAM" id="SSF53335">
    <property type="entry name" value="S-adenosyl-L-methionine-dependent methyltransferases"/>
    <property type="match status" value="1"/>
</dbReference>
<dbReference type="InterPro" id="IPR029063">
    <property type="entry name" value="SAM-dependent_MTases_sf"/>
</dbReference>
<organism evidence="4 5">
    <name type="scientific">Adhaeribacter terrigena</name>
    <dbReference type="NCBI Taxonomy" id="2793070"/>
    <lineage>
        <taxon>Bacteria</taxon>
        <taxon>Pseudomonadati</taxon>
        <taxon>Bacteroidota</taxon>
        <taxon>Cytophagia</taxon>
        <taxon>Cytophagales</taxon>
        <taxon>Hymenobacteraceae</taxon>
        <taxon>Adhaeribacter</taxon>
    </lineage>
</organism>
<dbReference type="InterPro" id="IPR002935">
    <property type="entry name" value="SAM_O-MeTrfase"/>
</dbReference>
<dbReference type="RefSeq" id="WP_200506987.1">
    <property type="nucleotide sequence ID" value="NZ_JAEHFX010000007.1"/>
</dbReference>
<protein>
    <submittedName>
        <fullName evidence="4">O-methyltransferase</fullName>
    </submittedName>
</protein>
<evidence type="ECO:0000313" key="5">
    <source>
        <dbReference type="Proteomes" id="UP000644147"/>
    </source>
</evidence>
<dbReference type="PANTHER" id="PTHR10509">
    <property type="entry name" value="O-METHYLTRANSFERASE-RELATED"/>
    <property type="match status" value="1"/>
</dbReference>
<gene>
    <name evidence="4" type="ORF">I5M27_14245</name>
</gene>
<evidence type="ECO:0000256" key="3">
    <source>
        <dbReference type="ARBA" id="ARBA00022691"/>
    </source>
</evidence>
<name>A0ABS1C4Q0_9BACT</name>
<dbReference type="CDD" id="cd02440">
    <property type="entry name" value="AdoMet_MTases"/>
    <property type="match status" value="1"/>
</dbReference>
<accession>A0ABS1C4Q0</accession>
<sequence length="214" mass="24454">MEFIDEDLNQYCEDHTTPETEVLKKLNRETHANVMMPRMLSGHIQGRTLAMFSQMIKPENILEIGTYTGYSGISLADGLTENGTLHTIDINDELEDMVRKYFAEAGIADKVKYHLGNAIDIIPTLDVTFDLVFIDADKINYSNYFDLVIDKVRPGGFIIADNVLWSGKVLEKFRKKLDKDTEALLEFNQKVQNDDRVENVLLPIRDGLLVIRKK</sequence>
<dbReference type="PANTHER" id="PTHR10509:SF14">
    <property type="entry name" value="CAFFEOYL-COA O-METHYLTRANSFERASE 3-RELATED"/>
    <property type="match status" value="1"/>
</dbReference>
<evidence type="ECO:0000256" key="2">
    <source>
        <dbReference type="ARBA" id="ARBA00022679"/>
    </source>
</evidence>
<dbReference type="PROSITE" id="PS51682">
    <property type="entry name" value="SAM_OMT_I"/>
    <property type="match status" value="1"/>
</dbReference>
<evidence type="ECO:0000313" key="4">
    <source>
        <dbReference type="EMBL" id="MBK0404152.1"/>
    </source>
</evidence>
<keyword evidence="1" id="KW-0489">Methyltransferase</keyword>
<reference evidence="4 5" key="1">
    <citation type="submission" date="2020-12" db="EMBL/GenBank/DDBJ databases">
        <title>Bacterial novel species Adhaeribacter sp. BT258 isolated from soil.</title>
        <authorList>
            <person name="Jung H.-Y."/>
        </authorList>
    </citation>
    <scope>NUCLEOTIDE SEQUENCE [LARGE SCALE GENOMIC DNA]</scope>
    <source>
        <strain evidence="4 5">BT258</strain>
    </source>
</reference>
<dbReference type="Proteomes" id="UP000644147">
    <property type="component" value="Unassembled WGS sequence"/>
</dbReference>
<evidence type="ECO:0000256" key="1">
    <source>
        <dbReference type="ARBA" id="ARBA00022603"/>
    </source>
</evidence>
<dbReference type="Gene3D" id="3.40.50.150">
    <property type="entry name" value="Vaccinia Virus protein VP39"/>
    <property type="match status" value="1"/>
</dbReference>
<keyword evidence="5" id="KW-1185">Reference proteome</keyword>
<keyword evidence="3" id="KW-0949">S-adenosyl-L-methionine</keyword>
<dbReference type="InterPro" id="IPR050362">
    <property type="entry name" value="Cation-dep_OMT"/>
</dbReference>
<dbReference type="Pfam" id="PF01596">
    <property type="entry name" value="Methyltransf_3"/>
    <property type="match status" value="1"/>
</dbReference>
<dbReference type="EMBL" id="JAEHFX010000007">
    <property type="protein sequence ID" value="MBK0404152.1"/>
    <property type="molecule type" value="Genomic_DNA"/>
</dbReference>
<keyword evidence="2" id="KW-0808">Transferase</keyword>
<comment type="caution">
    <text evidence="4">The sequence shown here is derived from an EMBL/GenBank/DDBJ whole genome shotgun (WGS) entry which is preliminary data.</text>
</comment>
<proteinExistence type="predicted"/>